<dbReference type="InterPro" id="IPR015946">
    <property type="entry name" value="KH_dom-like_a/b"/>
</dbReference>
<comment type="subcellular location">
    <subcellularLocation>
        <location evidence="2">Cytoplasm</location>
    </subcellularLocation>
</comment>
<dbReference type="Pfam" id="PF02033">
    <property type="entry name" value="RBFA"/>
    <property type="match status" value="1"/>
</dbReference>
<dbReference type="PANTHER" id="PTHR33515:SF1">
    <property type="entry name" value="RIBOSOME-BINDING FACTOR A, CHLOROPLASTIC-RELATED"/>
    <property type="match status" value="1"/>
</dbReference>
<dbReference type="Gene3D" id="3.30.300.20">
    <property type="match status" value="1"/>
</dbReference>
<protein>
    <recommendedName>
        <fullName evidence="2">Ribosome-binding factor A</fullName>
    </recommendedName>
</protein>
<gene>
    <name evidence="2 3" type="primary">rbfA</name>
    <name evidence="3" type="ORF">ENQ34_05840</name>
</gene>
<dbReference type="GO" id="GO:0043024">
    <property type="term" value="F:ribosomal small subunit binding"/>
    <property type="evidence" value="ECO:0007669"/>
    <property type="project" value="TreeGrafter"/>
</dbReference>
<dbReference type="SUPFAM" id="SSF89919">
    <property type="entry name" value="Ribosome-binding factor A, RbfA"/>
    <property type="match status" value="1"/>
</dbReference>
<name>A0A7C2J0X9_9THEO</name>
<accession>A0A7C2J0X9</accession>
<dbReference type="PANTHER" id="PTHR33515">
    <property type="entry name" value="RIBOSOME-BINDING FACTOR A, CHLOROPLASTIC-RELATED"/>
    <property type="match status" value="1"/>
</dbReference>
<comment type="similarity">
    <text evidence="2">Belongs to the RbfA family.</text>
</comment>
<keyword evidence="1 2" id="KW-0690">Ribosome biogenesis</keyword>
<organism evidence="3">
    <name type="scientific">Ammonifex degensii</name>
    <dbReference type="NCBI Taxonomy" id="42838"/>
    <lineage>
        <taxon>Bacteria</taxon>
        <taxon>Bacillati</taxon>
        <taxon>Bacillota</taxon>
        <taxon>Clostridia</taxon>
        <taxon>Thermoanaerobacterales</taxon>
        <taxon>Thermoanaerobacteraceae</taxon>
        <taxon>Ammonifex</taxon>
    </lineage>
</organism>
<dbReference type="EMBL" id="DSMU01000371">
    <property type="protein sequence ID" value="HEL66181.1"/>
    <property type="molecule type" value="Genomic_DNA"/>
</dbReference>
<comment type="caution">
    <text evidence="3">The sequence shown here is derived from an EMBL/GenBank/DDBJ whole genome shotgun (WGS) entry which is preliminary data.</text>
</comment>
<dbReference type="HAMAP" id="MF_00003">
    <property type="entry name" value="RbfA"/>
    <property type="match status" value="1"/>
</dbReference>
<dbReference type="InterPro" id="IPR000238">
    <property type="entry name" value="RbfA"/>
</dbReference>
<dbReference type="AlphaFoldDB" id="A0A7C2J0X9"/>
<dbReference type="GO" id="GO:0030490">
    <property type="term" value="P:maturation of SSU-rRNA"/>
    <property type="evidence" value="ECO:0007669"/>
    <property type="project" value="UniProtKB-UniRule"/>
</dbReference>
<reference evidence="3" key="1">
    <citation type="journal article" date="2020" name="mSystems">
        <title>Genome- and Community-Level Interaction Insights into Carbon Utilization and Element Cycling Functions of Hydrothermarchaeota in Hydrothermal Sediment.</title>
        <authorList>
            <person name="Zhou Z."/>
            <person name="Liu Y."/>
            <person name="Xu W."/>
            <person name="Pan J."/>
            <person name="Luo Z.H."/>
            <person name="Li M."/>
        </authorList>
    </citation>
    <scope>NUCLEOTIDE SEQUENCE [LARGE SCALE GENOMIC DNA]</scope>
    <source>
        <strain evidence="3">SpSt-300</strain>
    </source>
</reference>
<comment type="subunit">
    <text evidence="2">Monomer. Binds 30S ribosomal subunits, but not 50S ribosomal subunits or 70S ribosomes.</text>
</comment>
<evidence type="ECO:0000313" key="3">
    <source>
        <dbReference type="EMBL" id="HEL66181.1"/>
    </source>
</evidence>
<dbReference type="NCBIfam" id="TIGR00082">
    <property type="entry name" value="rbfA"/>
    <property type="match status" value="1"/>
</dbReference>
<dbReference type="InterPro" id="IPR023799">
    <property type="entry name" value="RbfA_dom_sf"/>
</dbReference>
<dbReference type="PROSITE" id="PS01319">
    <property type="entry name" value="RBFA"/>
    <property type="match status" value="1"/>
</dbReference>
<dbReference type="InterPro" id="IPR020053">
    <property type="entry name" value="Ribosome-bd_factorA_CS"/>
</dbReference>
<keyword evidence="2" id="KW-0963">Cytoplasm</keyword>
<comment type="function">
    <text evidence="2">One of several proteins that assist in the late maturation steps of the functional core of the 30S ribosomal subunit. Associates with free 30S ribosomal subunits (but not with 30S subunits that are part of 70S ribosomes or polysomes). Required for efficient processing of 16S rRNA. May interact with the 5'-terminal helix region of 16S rRNA.</text>
</comment>
<dbReference type="GO" id="GO:0005829">
    <property type="term" value="C:cytosol"/>
    <property type="evidence" value="ECO:0007669"/>
    <property type="project" value="TreeGrafter"/>
</dbReference>
<sequence>MAHRAARLAEAVKETVAEILQNELKDPRLGFATITRVEVSSDLRYAKIFVSVYGSPEDQAATLAVLERAQGFIRSALGRRLRLRYAPEISFKTDPSIGYGVKVTQLLEELKKEG</sequence>
<proteinExistence type="inferred from homology"/>
<evidence type="ECO:0000256" key="1">
    <source>
        <dbReference type="ARBA" id="ARBA00022517"/>
    </source>
</evidence>
<evidence type="ECO:0000256" key="2">
    <source>
        <dbReference type="HAMAP-Rule" id="MF_00003"/>
    </source>
</evidence>